<dbReference type="InterPro" id="IPR036685">
    <property type="entry name" value="YehU-like_sf"/>
</dbReference>
<protein>
    <recommendedName>
        <fullName evidence="4">YheU family protein</fullName>
    </recommendedName>
</protein>
<keyword evidence="3" id="KW-1185">Reference proteome</keyword>
<gene>
    <name evidence="2" type="ORF">NCTC13292_00745</name>
</gene>
<evidence type="ECO:0000256" key="1">
    <source>
        <dbReference type="ARBA" id="ARBA00006450"/>
    </source>
</evidence>
<organism evidence="2 3">
    <name type="scientific">Legionella donaldsonii</name>
    <dbReference type="NCBI Taxonomy" id="45060"/>
    <lineage>
        <taxon>Bacteria</taxon>
        <taxon>Pseudomonadati</taxon>
        <taxon>Pseudomonadota</taxon>
        <taxon>Gammaproteobacteria</taxon>
        <taxon>Legionellales</taxon>
        <taxon>Legionellaceae</taxon>
        <taxon>Legionella</taxon>
    </lineage>
</organism>
<dbReference type="Pfam" id="PF06794">
    <property type="entry name" value="UPF0270"/>
    <property type="match status" value="1"/>
</dbReference>
<dbReference type="SUPFAM" id="SSF118001">
    <property type="entry name" value="YehU-like"/>
    <property type="match status" value="1"/>
</dbReference>
<dbReference type="OrthoDB" id="6120729at2"/>
<evidence type="ECO:0000313" key="3">
    <source>
        <dbReference type="Proteomes" id="UP000254677"/>
    </source>
</evidence>
<evidence type="ECO:0000313" key="2">
    <source>
        <dbReference type="EMBL" id="STX41138.1"/>
    </source>
</evidence>
<evidence type="ECO:0008006" key="4">
    <source>
        <dbReference type="Google" id="ProtNLM"/>
    </source>
</evidence>
<sequence>MIEIDYHLLSELAIENLIMEILTREATDYGEREIDLSHKKRQLLTRLEQGNAVIIYSAEEGYCTIIPVEEKQKWLSQEGDGLSMLSDFATY</sequence>
<name>A0A378J1I2_9GAMM</name>
<dbReference type="Proteomes" id="UP000254677">
    <property type="component" value="Unassembled WGS sequence"/>
</dbReference>
<dbReference type="AlphaFoldDB" id="A0A378J1I2"/>
<dbReference type="InterPro" id="IPR010648">
    <property type="entry name" value="UPF0270"/>
</dbReference>
<comment type="similarity">
    <text evidence="1">Belongs to the UPF0270 family.</text>
</comment>
<reference evidence="2 3" key="1">
    <citation type="submission" date="2018-06" db="EMBL/GenBank/DDBJ databases">
        <authorList>
            <consortium name="Pathogen Informatics"/>
            <person name="Doyle S."/>
        </authorList>
    </citation>
    <scope>NUCLEOTIDE SEQUENCE [LARGE SCALE GENOMIC DNA]</scope>
    <source>
        <strain evidence="2 3">NCTC13292</strain>
    </source>
</reference>
<dbReference type="Gene3D" id="1.10.10.610">
    <property type="entry name" value="YehU-like"/>
    <property type="match status" value="1"/>
</dbReference>
<accession>A0A378J1I2</accession>
<proteinExistence type="inferred from homology"/>
<dbReference type="RefSeq" id="WP_115220551.1">
    <property type="nucleotide sequence ID" value="NZ_UGOA01000001.1"/>
</dbReference>
<dbReference type="EMBL" id="UGOA01000001">
    <property type="protein sequence ID" value="STX41138.1"/>
    <property type="molecule type" value="Genomic_DNA"/>
</dbReference>